<organism evidence="1 2">
    <name type="scientific">Entomophthora muscae</name>
    <dbReference type="NCBI Taxonomy" id="34485"/>
    <lineage>
        <taxon>Eukaryota</taxon>
        <taxon>Fungi</taxon>
        <taxon>Fungi incertae sedis</taxon>
        <taxon>Zoopagomycota</taxon>
        <taxon>Entomophthoromycotina</taxon>
        <taxon>Entomophthoromycetes</taxon>
        <taxon>Entomophthorales</taxon>
        <taxon>Entomophthoraceae</taxon>
        <taxon>Entomophthora</taxon>
    </lineage>
</organism>
<name>A0ACC2SYL8_9FUNG</name>
<evidence type="ECO:0000313" key="2">
    <source>
        <dbReference type="Proteomes" id="UP001165960"/>
    </source>
</evidence>
<comment type="caution">
    <text evidence="1">The sequence shown here is derived from an EMBL/GenBank/DDBJ whole genome shotgun (WGS) entry which is preliminary data.</text>
</comment>
<protein>
    <submittedName>
        <fullName evidence="1">Protein ltv1</fullName>
    </submittedName>
</protein>
<dbReference type="Proteomes" id="UP001165960">
    <property type="component" value="Unassembled WGS sequence"/>
</dbReference>
<gene>
    <name evidence="1" type="primary">LTV1_1</name>
    <name evidence="1" type="ORF">DSO57_1000258</name>
</gene>
<reference evidence="1" key="1">
    <citation type="submission" date="2022-04" db="EMBL/GenBank/DDBJ databases">
        <title>Genome of the entomopathogenic fungus Entomophthora muscae.</title>
        <authorList>
            <person name="Elya C."/>
            <person name="Lovett B.R."/>
            <person name="Lee E."/>
            <person name="Macias A.M."/>
            <person name="Hajek A.E."/>
            <person name="De Bivort B.L."/>
            <person name="Kasson M.T."/>
            <person name="De Fine Licht H.H."/>
            <person name="Stajich J.E."/>
        </authorList>
    </citation>
    <scope>NUCLEOTIDE SEQUENCE</scope>
    <source>
        <strain evidence="1">Berkeley</strain>
    </source>
</reference>
<dbReference type="EMBL" id="QTSX02004261">
    <property type="protein sequence ID" value="KAJ9067346.1"/>
    <property type="molecule type" value="Genomic_DNA"/>
</dbReference>
<keyword evidence="2" id="KW-1185">Reference proteome</keyword>
<evidence type="ECO:0000313" key="1">
    <source>
        <dbReference type="EMBL" id="KAJ9067346.1"/>
    </source>
</evidence>
<accession>A0ACC2SYL8</accession>
<sequence length="496" mass="56331">MGKKQFINKKDAQHFTVVHRSQHDPLVADGEASKLVLLPVLPSANLKSKPRSSKLQLDDGLEGEELEKALQGDIKDNAALAAQFGITFGDDYDYLQHLKPMGQSSDAVFVAAPKVAKAQEKAKKSVSFKLPEEALASKDYISVGLMNQPAIPDDYDMCMDPDVIDALEALEDDAFVVDELEQDFFAQMDEEGQHSDEEEEGLDEFSGWEEHFRKFQKERTKAGSDDGSEGDEKFKNVGRRTSASKYSMTSSAMFRNKGLALVDEQFERMMEQYDEDTDDEEDGCPQLVLREDFAAVADDFLENFEVVGRRMVPRMEGETSTDKFDRMRRSLIASADTKKHIQNLVVDEDPLPEIEEVQEEAREARWDCESILSTYSNIYNRPALITESSTKIRINSRGFPRLETIPQEEESECESDKEKVRLVVFSSSSLVRLDNSRVKGETNEEKKARKQLAKDLKRERREQKKANKALHQQLDRQRQTTRKLSAAAHQKAIPLE</sequence>
<proteinExistence type="predicted"/>